<dbReference type="OrthoDB" id="9803616at2"/>
<organism evidence="5 6">
    <name type="scientific">Hymenobacter crusticola</name>
    <dbReference type="NCBI Taxonomy" id="1770526"/>
    <lineage>
        <taxon>Bacteria</taxon>
        <taxon>Pseudomonadati</taxon>
        <taxon>Bacteroidota</taxon>
        <taxon>Cytophagia</taxon>
        <taxon>Cytophagales</taxon>
        <taxon>Hymenobacteraceae</taxon>
        <taxon>Hymenobacter</taxon>
    </lineage>
</organism>
<feature type="domain" description="Secretion system C-terminal sorting" evidence="4">
    <location>
        <begin position="517"/>
        <end position="588"/>
    </location>
</feature>
<keyword evidence="3" id="KW-0732">Signal</keyword>
<dbReference type="Proteomes" id="UP000194873">
    <property type="component" value="Unassembled WGS sequence"/>
</dbReference>
<dbReference type="InterPro" id="IPR052063">
    <property type="entry name" value="Polysaccharide_Lyase_1"/>
</dbReference>
<evidence type="ECO:0000313" key="5">
    <source>
        <dbReference type="EMBL" id="OUJ75880.1"/>
    </source>
</evidence>
<dbReference type="Gene3D" id="2.160.20.10">
    <property type="entry name" value="Single-stranded right-handed beta-helix, Pectin lyase-like"/>
    <property type="match status" value="1"/>
</dbReference>
<proteinExistence type="predicted"/>
<evidence type="ECO:0000259" key="4">
    <source>
        <dbReference type="Pfam" id="PF18962"/>
    </source>
</evidence>
<evidence type="ECO:0000256" key="2">
    <source>
        <dbReference type="ARBA" id="ARBA00023180"/>
    </source>
</evidence>
<dbReference type="Pfam" id="PF18962">
    <property type="entry name" value="Por_Secre_tail"/>
    <property type="match status" value="1"/>
</dbReference>
<dbReference type="AlphaFoldDB" id="A0A243WJT4"/>
<keyword evidence="2" id="KW-0325">Glycoprotein</keyword>
<reference evidence="5 6" key="1">
    <citation type="submission" date="2017-01" db="EMBL/GenBank/DDBJ databases">
        <title>A new Hymenobacter.</title>
        <authorList>
            <person name="Liang Y."/>
            <person name="Feng F."/>
        </authorList>
    </citation>
    <scope>NUCLEOTIDE SEQUENCE [LARGE SCALE GENOMIC DNA]</scope>
    <source>
        <strain evidence="5">MIMBbqt21</strain>
    </source>
</reference>
<keyword evidence="6" id="KW-1185">Reference proteome</keyword>
<evidence type="ECO:0000256" key="1">
    <source>
        <dbReference type="ARBA" id="ARBA00022723"/>
    </source>
</evidence>
<evidence type="ECO:0000256" key="3">
    <source>
        <dbReference type="SAM" id="SignalP"/>
    </source>
</evidence>
<protein>
    <recommendedName>
        <fullName evidence="4">Secretion system C-terminal sorting domain-containing protein</fullName>
    </recommendedName>
</protein>
<dbReference type="GO" id="GO:0046872">
    <property type="term" value="F:metal ion binding"/>
    <property type="evidence" value="ECO:0007669"/>
    <property type="project" value="UniProtKB-KW"/>
</dbReference>
<dbReference type="RefSeq" id="WP_086592125.1">
    <property type="nucleotide sequence ID" value="NZ_MTSE01000001.1"/>
</dbReference>
<dbReference type="SUPFAM" id="SSF51126">
    <property type="entry name" value="Pectin lyase-like"/>
    <property type="match status" value="1"/>
</dbReference>
<accession>A0A243WJT4</accession>
<dbReference type="PANTHER" id="PTHR42970">
    <property type="entry name" value="PECTATE LYASE C-RELATED"/>
    <property type="match status" value="1"/>
</dbReference>
<comment type="caution">
    <text evidence="5">The sequence shown here is derived from an EMBL/GenBank/DDBJ whole genome shotgun (WGS) entry which is preliminary data.</text>
</comment>
<dbReference type="InterPro" id="IPR011050">
    <property type="entry name" value="Pectin_lyase_fold/virulence"/>
</dbReference>
<evidence type="ECO:0000313" key="6">
    <source>
        <dbReference type="Proteomes" id="UP000194873"/>
    </source>
</evidence>
<dbReference type="NCBIfam" id="TIGR04183">
    <property type="entry name" value="Por_Secre_tail"/>
    <property type="match status" value="1"/>
</dbReference>
<dbReference type="InterPro" id="IPR026444">
    <property type="entry name" value="Secre_tail"/>
</dbReference>
<dbReference type="PANTHER" id="PTHR42970:SF1">
    <property type="entry name" value="PECTATE LYASE C-RELATED"/>
    <property type="match status" value="1"/>
</dbReference>
<dbReference type="EMBL" id="MTSE01000001">
    <property type="protein sequence ID" value="OUJ75880.1"/>
    <property type="molecule type" value="Genomic_DNA"/>
</dbReference>
<feature type="signal peptide" evidence="3">
    <location>
        <begin position="1"/>
        <end position="35"/>
    </location>
</feature>
<gene>
    <name evidence="5" type="ORF">BXP70_00870</name>
</gene>
<name>A0A243WJT4_9BACT</name>
<dbReference type="InterPro" id="IPR012334">
    <property type="entry name" value="Pectin_lyas_fold"/>
</dbReference>
<feature type="chain" id="PRO_5013167977" description="Secretion system C-terminal sorting domain-containing protein" evidence="3">
    <location>
        <begin position="36"/>
        <end position="590"/>
    </location>
</feature>
<sequence length="590" mass="63426">MLKTTTPTPQSTKFLKLLLLSSTMAMMGWSTPAHAQRLIAFPGAEGAGKYTSGGRGTRAVPTTVYEVTNLNDDTNPGSLRYAVTQNSAATYRTVVFRVSGTIHLLSPLSFNRANTTVAGQTAPGDGICLADYPVSIGANNVIVRYIRFRMGDKNQNKGMVDGSGSDDAFGALSRTSLMVDHCTMSWSSDEACTVYRGDSTTLQWNIISEPLNYSYHFETGDTDFERHGYGGIWGGRHASFHHNLLAHCQGRVPRFDGSRNLAPNTAGQENADFRNNVLYNWGAYNTNGGEGGNYNIVNNYYKYGPSTSTGSSGGVSIRYEVLNPYKQTSSPVLPYGKYYLTGNYVDGSPAVTKQNWLGAVMNGGTRADTSLARVTTPFTILDFPTQSATVAYEAVLQGAGATLPKRDLLDQRIVNDVRNRTGAIIDVQGGFPHGTPYAQTVGAWPVLNSAPAPTDTDHDGMPDEWELSQQLNPNDPADRNVRGASGYTMLENYLNGIGAVVTGVAATTTRIGALVAYPNPASAQLTVAHPVAVRGAKVFVYSFDGKKVAEFASEVGAEQTVVSLQSLVRGNYLLVYTGGSERLTTKIVKQ</sequence>
<keyword evidence="1" id="KW-0479">Metal-binding</keyword>